<accession>B6YV37</accession>
<evidence type="ECO:0000256" key="1">
    <source>
        <dbReference type="SAM" id="MobiDB-lite"/>
    </source>
</evidence>
<keyword evidence="2" id="KW-0472">Membrane</keyword>
<dbReference type="STRING" id="523850.TON_1775"/>
<dbReference type="EMBL" id="CP000855">
    <property type="protein sequence ID" value="ACJ17265.1"/>
    <property type="molecule type" value="Genomic_DNA"/>
</dbReference>
<feature type="region of interest" description="Disordered" evidence="1">
    <location>
        <begin position="500"/>
        <end position="535"/>
    </location>
</feature>
<proteinExistence type="predicted"/>
<name>B6YV37_THEON</name>
<organism evidence="3 4">
    <name type="scientific">Thermococcus onnurineus (strain NA1)</name>
    <dbReference type="NCBI Taxonomy" id="523850"/>
    <lineage>
        <taxon>Archaea</taxon>
        <taxon>Methanobacteriati</taxon>
        <taxon>Methanobacteriota</taxon>
        <taxon>Thermococci</taxon>
        <taxon>Thermococcales</taxon>
        <taxon>Thermococcaceae</taxon>
        <taxon>Thermococcus</taxon>
    </lineage>
</organism>
<keyword evidence="4" id="KW-1185">Reference proteome</keyword>
<protein>
    <submittedName>
        <fullName evidence="3">Hypothetical membrane protein, conserved</fullName>
    </submittedName>
</protein>
<dbReference type="AlphaFoldDB" id="B6YV37"/>
<evidence type="ECO:0000313" key="4">
    <source>
        <dbReference type="Proteomes" id="UP000002727"/>
    </source>
</evidence>
<dbReference type="eggNOG" id="arCOG05859">
    <property type="taxonomic scope" value="Archaea"/>
</dbReference>
<feature type="compositionally biased region" description="Basic residues" evidence="1">
    <location>
        <begin position="501"/>
        <end position="520"/>
    </location>
</feature>
<feature type="transmembrane region" description="Helical" evidence="2">
    <location>
        <begin position="474"/>
        <end position="494"/>
    </location>
</feature>
<dbReference type="KEGG" id="ton:TON_1775"/>
<dbReference type="HOGENOM" id="CLU_504929_0_0_2"/>
<keyword evidence="2" id="KW-1133">Transmembrane helix</keyword>
<dbReference type="GeneID" id="7017444"/>
<dbReference type="Proteomes" id="UP000002727">
    <property type="component" value="Chromosome"/>
</dbReference>
<feature type="compositionally biased region" description="Basic and acidic residues" evidence="1">
    <location>
        <begin position="521"/>
        <end position="535"/>
    </location>
</feature>
<dbReference type="PATRIC" id="fig|523850.10.peg.1789"/>
<evidence type="ECO:0000313" key="3">
    <source>
        <dbReference type="EMBL" id="ACJ17265.1"/>
    </source>
</evidence>
<keyword evidence="2" id="KW-0812">Transmembrane</keyword>
<feature type="region of interest" description="Disordered" evidence="1">
    <location>
        <begin position="438"/>
        <end position="468"/>
    </location>
</feature>
<gene>
    <name evidence="3" type="ordered locus">TON_1775</name>
</gene>
<sequence length="535" mass="59253">MRKAMVTLIALLLVISTLPGSSAQFVSFTTNDTISVLRGDYSTGTIQLTNVGGFSFKVVSYQSFWVEDSEGNIVQGFNLTVSPRIFSDWSPQKTYSLSYNISCNGSVEGGTYTLYLKFWAFTAGGSMYIVHAKVPLNVISEPLRFEVAEAYVKERPGSPYILNGENLVVFSHVINIGHSAVTINASVSFTGNGIVYFFENRTLEMAPGDNLVKFEIPVGYEVPEGIYRLEYSIQYDGDSYRYSREFQVKFGVRLVGLSLQADEVKLGEENRAYLTVLSERAIGVNLTVETYRDETPILKVTTPVTIQGGTDVLDVPLLTNVSGSITAFIKLTFNGRLIGEGNVSYTVLAPAVIRNVTYERLSDEEVLFKVTVLNPGEDGVDVILTYRITSGGKVLYKDSLQETLKAGVNEIALKFKLPLGEVVEYEFTLVSMDETSTSKGELYLQPPAPPTTTTATTTSPSNTTTTSGGNGSSIWWIVLVIMVFLLFIAGAFYYMRAGEKSKKRVRPKPKRRSPLGRFRRPKEPRFPENRELPKK</sequence>
<reference evidence="3 4" key="1">
    <citation type="journal article" date="2008" name="J. Bacteriol.">
        <title>The complete genome sequence of Thermococcus onnurineus NA1 reveals a mixed heterotrophic and carboxydotrophic metabolism.</title>
        <authorList>
            <person name="Lee H.S."/>
            <person name="Kang S.G."/>
            <person name="Bae S.S."/>
            <person name="Lim J.K."/>
            <person name="Cho Y."/>
            <person name="Kim Y.J."/>
            <person name="Jeon J.H."/>
            <person name="Cha S.S."/>
            <person name="Kwon K.K."/>
            <person name="Kim H.T."/>
            <person name="Park C.J."/>
            <person name="Lee H.W."/>
            <person name="Kim S.I."/>
            <person name="Chun J."/>
            <person name="Colwell R.R."/>
            <person name="Kim S.J."/>
            <person name="Lee J.H."/>
        </authorList>
    </citation>
    <scope>NUCLEOTIDE SEQUENCE [LARGE SCALE GENOMIC DNA]</scope>
    <source>
        <strain evidence="3 4">NA1</strain>
    </source>
</reference>
<feature type="compositionally biased region" description="Low complexity" evidence="1">
    <location>
        <begin position="451"/>
        <end position="467"/>
    </location>
</feature>
<dbReference type="OrthoDB" id="86198at2157"/>
<evidence type="ECO:0000256" key="2">
    <source>
        <dbReference type="SAM" id="Phobius"/>
    </source>
</evidence>
<dbReference type="RefSeq" id="WP_012572737.1">
    <property type="nucleotide sequence ID" value="NC_011529.1"/>
</dbReference>